<name>A0ABT2MSL0_9CYAN</name>
<organism evidence="1 2">
    <name type="scientific">Laspinema palackyanum D2a</name>
    <dbReference type="NCBI Taxonomy" id="2953684"/>
    <lineage>
        <taxon>Bacteria</taxon>
        <taxon>Bacillati</taxon>
        <taxon>Cyanobacteriota</taxon>
        <taxon>Cyanophyceae</taxon>
        <taxon>Oscillatoriophycideae</taxon>
        <taxon>Oscillatoriales</taxon>
        <taxon>Laspinemataceae</taxon>
        <taxon>Laspinema</taxon>
        <taxon>Laspinema palackyanum</taxon>
    </lineage>
</organism>
<reference evidence="1 2" key="1">
    <citation type="journal article" date="2022" name="Front. Microbiol.">
        <title>High genomic differentiation and limited gene flow indicate recent cryptic speciation within the genus Laspinema (cyanobacteria).</title>
        <authorList>
            <person name="Stanojkovic A."/>
            <person name="Skoupy S."/>
            <person name="Skaloud P."/>
            <person name="Dvorak P."/>
        </authorList>
    </citation>
    <scope>NUCLEOTIDE SEQUENCE [LARGE SCALE GENOMIC DNA]</scope>
    <source>
        <strain evidence="1 2">D2a</strain>
    </source>
</reference>
<protein>
    <submittedName>
        <fullName evidence="1">Uncharacterized protein</fullName>
    </submittedName>
</protein>
<sequence length="89" mass="10001">MTNDQRQAGNLGEIGWRNAWTPPAENGKICGSHEMIGYDHTQHDGFPAGRTPYPCRIVRLWSDLKHFYDAKQDGCRGVGNRMAIATRTV</sequence>
<evidence type="ECO:0000313" key="1">
    <source>
        <dbReference type="EMBL" id="MCT7967739.1"/>
    </source>
</evidence>
<gene>
    <name evidence="1" type="ORF">NG799_15460</name>
</gene>
<accession>A0ABT2MSL0</accession>
<evidence type="ECO:0000313" key="2">
    <source>
        <dbReference type="Proteomes" id="UP001525890"/>
    </source>
</evidence>
<proteinExistence type="predicted"/>
<dbReference type="RefSeq" id="WP_368007301.1">
    <property type="nucleotide sequence ID" value="NZ_JAMXFF010000022.1"/>
</dbReference>
<dbReference type="EMBL" id="JAMXFF010000022">
    <property type="protein sequence ID" value="MCT7967739.1"/>
    <property type="molecule type" value="Genomic_DNA"/>
</dbReference>
<comment type="caution">
    <text evidence="1">The sequence shown here is derived from an EMBL/GenBank/DDBJ whole genome shotgun (WGS) entry which is preliminary data.</text>
</comment>
<dbReference type="Proteomes" id="UP001525890">
    <property type="component" value="Unassembled WGS sequence"/>
</dbReference>
<keyword evidence="2" id="KW-1185">Reference proteome</keyword>